<comment type="caution">
    <text evidence="3">The sequence shown here is derived from an EMBL/GenBank/DDBJ whole genome shotgun (WGS) entry which is preliminary data.</text>
</comment>
<keyword evidence="4" id="KW-1185">Reference proteome</keyword>
<accession>A0ABU7J973</accession>
<dbReference type="InterPro" id="IPR037523">
    <property type="entry name" value="VOC_core"/>
</dbReference>
<name>A0ABU7J973_9GAMM</name>
<dbReference type="Proteomes" id="UP001336314">
    <property type="component" value="Unassembled WGS sequence"/>
</dbReference>
<dbReference type="RefSeq" id="WP_330130133.1">
    <property type="nucleotide sequence ID" value="NZ_JAUHLI010000021.1"/>
</dbReference>
<evidence type="ECO:0000313" key="3">
    <source>
        <dbReference type="EMBL" id="MEE2003086.1"/>
    </source>
</evidence>
<dbReference type="Pfam" id="PF13669">
    <property type="entry name" value="Glyoxalase_4"/>
    <property type="match status" value="1"/>
</dbReference>
<proteinExistence type="predicted"/>
<dbReference type="PANTHER" id="PTHR43048">
    <property type="entry name" value="METHYLMALONYL-COA EPIMERASE"/>
    <property type="match status" value="1"/>
</dbReference>
<dbReference type="SUPFAM" id="SSF54593">
    <property type="entry name" value="Glyoxalase/Bleomycin resistance protein/Dihydroxybiphenyl dioxygenase"/>
    <property type="match status" value="1"/>
</dbReference>
<organism evidence="3 4">
    <name type="scientific">Alkalimonas cellulosilytica</name>
    <dbReference type="NCBI Taxonomy" id="3058395"/>
    <lineage>
        <taxon>Bacteria</taxon>
        <taxon>Pseudomonadati</taxon>
        <taxon>Pseudomonadota</taxon>
        <taxon>Gammaproteobacteria</taxon>
        <taxon>Alkalimonas</taxon>
    </lineage>
</organism>
<sequence>MTKKLQHCLLGLQHLGFVVPDLEQALADWQQLYGLTEAQLNRPAGVPADAPVRFAFIEIAGQKFELMQPVAEPYLSLLNGLKSGEGGINHLAWRVRDLAEAQQLLQQQGVLPGYVTPDGPVCFGRKKMLYLDPTTTGGQLIELIEVMASAPSSEVADD</sequence>
<evidence type="ECO:0000313" key="4">
    <source>
        <dbReference type="Proteomes" id="UP001336314"/>
    </source>
</evidence>
<dbReference type="PANTHER" id="PTHR43048:SF3">
    <property type="entry name" value="METHYLMALONYL-COA EPIMERASE, MITOCHONDRIAL"/>
    <property type="match status" value="1"/>
</dbReference>
<keyword evidence="1" id="KW-0479">Metal-binding</keyword>
<dbReference type="InterPro" id="IPR029068">
    <property type="entry name" value="Glyas_Bleomycin-R_OHBP_Dase"/>
</dbReference>
<dbReference type="PROSITE" id="PS51819">
    <property type="entry name" value="VOC"/>
    <property type="match status" value="1"/>
</dbReference>
<feature type="domain" description="VOC" evidence="2">
    <location>
        <begin position="11"/>
        <end position="146"/>
    </location>
</feature>
<dbReference type="EMBL" id="JAUHLI010000021">
    <property type="protein sequence ID" value="MEE2003086.1"/>
    <property type="molecule type" value="Genomic_DNA"/>
</dbReference>
<dbReference type="InterPro" id="IPR051785">
    <property type="entry name" value="MMCE/EMCE_epimerase"/>
</dbReference>
<evidence type="ECO:0000259" key="2">
    <source>
        <dbReference type="PROSITE" id="PS51819"/>
    </source>
</evidence>
<protein>
    <submittedName>
        <fullName evidence="3">VOC family protein</fullName>
    </submittedName>
</protein>
<dbReference type="Gene3D" id="3.10.180.10">
    <property type="entry name" value="2,3-Dihydroxybiphenyl 1,2-Dioxygenase, domain 1"/>
    <property type="match status" value="1"/>
</dbReference>
<evidence type="ECO:0000256" key="1">
    <source>
        <dbReference type="ARBA" id="ARBA00022723"/>
    </source>
</evidence>
<gene>
    <name evidence="3" type="ORF">QWY20_16625</name>
</gene>
<reference evidence="3 4" key="1">
    <citation type="submission" date="2023-07" db="EMBL/GenBank/DDBJ databases">
        <title>Alkalimonas sp., MEB108 novel, alkaliphilic bacterium isolated from Lonar Lake, India.</title>
        <authorList>
            <person name="Joshi A."/>
            <person name="Thite S."/>
        </authorList>
    </citation>
    <scope>NUCLEOTIDE SEQUENCE [LARGE SCALE GENOMIC DNA]</scope>
    <source>
        <strain evidence="3 4">MEB108</strain>
    </source>
</reference>